<feature type="region of interest" description="Disordered" evidence="10">
    <location>
        <begin position="568"/>
        <end position="646"/>
    </location>
</feature>
<keyword evidence="14" id="KW-1185">Reference proteome</keyword>
<dbReference type="Pfam" id="PF00431">
    <property type="entry name" value="CUB"/>
    <property type="match status" value="1"/>
</dbReference>
<dbReference type="CDD" id="cd00112">
    <property type="entry name" value="LDLa"/>
    <property type="match status" value="1"/>
</dbReference>
<evidence type="ECO:0000256" key="9">
    <source>
        <dbReference type="PROSITE-ProRule" id="PRU00124"/>
    </source>
</evidence>
<keyword evidence="5 11" id="KW-0472">Membrane</keyword>
<comment type="caution">
    <text evidence="9">Lacks conserved residue(s) required for the propagation of feature annotation.</text>
</comment>
<dbReference type="PROSITE" id="PS51257">
    <property type="entry name" value="PROKAR_LIPOPROTEIN"/>
    <property type="match status" value="1"/>
</dbReference>
<feature type="region of interest" description="Disordered" evidence="10">
    <location>
        <begin position="467"/>
        <end position="537"/>
    </location>
</feature>
<dbReference type="InterPro" id="IPR023415">
    <property type="entry name" value="LDLR_class-A_CS"/>
</dbReference>
<keyword evidence="13" id="KW-0449">Lipoprotein</keyword>
<evidence type="ECO:0000256" key="4">
    <source>
        <dbReference type="ARBA" id="ARBA00022989"/>
    </source>
</evidence>
<dbReference type="PROSITE" id="PS01209">
    <property type="entry name" value="LDLRA_1"/>
    <property type="match status" value="1"/>
</dbReference>
<dbReference type="SUPFAM" id="SSF49854">
    <property type="entry name" value="Spermadhesin, CUB domain"/>
    <property type="match status" value="1"/>
</dbReference>
<keyword evidence="3" id="KW-0677">Repeat</keyword>
<evidence type="ECO:0000256" key="1">
    <source>
        <dbReference type="ARBA" id="ARBA00004167"/>
    </source>
</evidence>
<dbReference type="InterPro" id="IPR000859">
    <property type="entry name" value="CUB_dom"/>
</dbReference>
<dbReference type="GO" id="GO:0006898">
    <property type="term" value="P:receptor-mediated endocytosis"/>
    <property type="evidence" value="ECO:0007669"/>
    <property type="project" value="TreeGrafter"/>
</dbReference>
<dbReference type="Pfam" id="PF00057">
    <property type="entry name" value="Ldl_recept_a"/>
    <property type="match status" value="1"/>
</dbReference>
<dbReference type="PROSITE" id="PS01180">
    <property type="entry name" value="CUB"/>
    <property type="match status" value="1"/>
</dbReference>
<dbReference type="Proteomes" id="UP000762676">
    <property type="component" value="Unassembled WGS sequence"/>
</dbReference>
<dbReference type="SMART" id="SM00042">
    <property type="entry name" value="CUB"/>
    <property type="match status" value="1"/>
</dbReference>
<dbReference type="Gene3D" id="2.60.120.290">
    <property type="entry name" value="Spermadhesin, CUB domain"/>
    <property type="match status" value="1"/>
</dbReference>
<feature type="compositionally biased region" description="Basic residues" evidence="10">
    <location>
        <begin position="524"/>
        <end position="534"/>
    </location>
</feature>
<evidence type="ECO:0000256" key="5">
    <source>
        <dbReference type="ARBA" id="ARBA00023136"/>
    </source>
</evidence>
<evidence type="ECO:0000256" key="7">
    <source>
        <dbReference type="ARBA" id="ARBA00023170"/>
    </source>
</evidence>
<feature type="compositionally biased region" description="Basic and acidic residues" evidence="10">
    <location>
        <begin position="723"/>
        <end position="737"/>
    </location>
</feature>
<feature type="region of interest" description="Disordered" evidence="10">
    <location>
        <begin position="672"/>
        <end position="787"/>
    </location>
</feature>
<dbReference type="Gene3D" id="4.10.400.10">
    <property type="entry name" value="Low-density Lipoprotein Receptor"/>
    <property type="match status" value="2"/>
</dbReference>
<evidence type="ECO:0000313" key="13">
    <source>
        <dbReference type="EMBL" id="GFS16124.1"/>
    </source>
</evidence>
<accession>A0AAV4J014</accession>
<dbReference type="PROSITE" id="PS50068">
    <property type="entry name" value="LDLRA_2"/>
    <property type="match status" value="2"/>
</dbReference>
<feature type="disulfide bond" evidence="9">
    <location>
        <begin position="360"/>
        <end position="375"/>
    </location>
</feature>
<keyword evidence="6 9" id="KW-1015">Disulfide bond</keyword>
<keyword evidence="7 13" id="KW-0675">Receptor</keyword>
<dbReference type="InterPro" id="IPR036055">
    <property type="entry name" value="LDL_receptor-like_sf"/>
</dbReference>
<evidence type="ECO:0000256" key="11">
    <source>
        <dbReference type="SAM" id="Phobius"/>
    </source>
</evidence>
<feature type="compositionally biased region" description="Basic and acidic residues" evidence="10">
    <location>
        <begin position="686"/>
        <end position="702"/>
    </location>
</feature>
<feature type="disulfide bond" evidence="9">
    <location>
        <begin position="348"/>
        <end position="366"/>
    </location>
</feature>
<dbReference type="SMART" id="SM00192">
    <property type="entry name" value="LDLa"/>
    <property type="match status" value="3"/>
</dbReference>
<organism evidence="13 14">
    <name type="scientific">Elysia marginata</name>
    <dbReference type="NCBI Taxonomy" id="1093978"/>
    <lineage>
        <taxon>Eukaryota</taxon>
        <taxon>Metazoa</taxon>
        <taxon>Spiralia</taxon>
        <taxon>Lophotrochozoa</taxon>
        <taxon>Mollusca</taxon>
        <taxon>Gastropoda</taxon>
        <taxon>Heterobranchia</taxon>
        <taxon>Euthyneura</taxon>
        <taxon>Panpulmonata</taxon>
        <taxon>Sacoglossa</taxon>
        <taxon>Placobranchoidea</taxon>
        <taxon>Plakobranchidae</taxon>
        <taxon>Elysia</taxon>
    </lineage>
</organism>
<dbReference type="GO" id="GO:0042562">
    <property type="term" value="F:hormone binding"/>
    <property type="evidence" value="ECO:0007669"/>
    <property type="project" value="TreeGrafter"/>
</dbReference>
<dbReference type="GO" id="GO:0016324">
    <property type="term" value="C:apical plasma membrane"/>
    <property type="evidence" value="ECO:0007669"/>
    <property type="project" value="TreeGrafter"/>
</dbReference>
<feature type="disulfide bond" evidence="9">
    <location>
        <begin position="319"/>
        <end position="334"/>
    </location>
</feature>
<keyword evidence="2 11" id="KW-0812">Transmembrane</keyword>
<dbReference type="InterPro" id="IPR051221">
    <property type="entry name" value="LDLR-related"/>
</dbReference>
<sequence length="787" mass="88134">MPRSRYEKFSITKSIPSDRMDTVGFYSLLFLACTLMVSSEAETTECQYHALQHSHTLIQSPNYPLQYPPNTCVLWFYSGVAGSDFFLRILDLDMPGEMGLCSLNSDFLVIGPGSQNLLCGQLTKGYQPEYHVRLTPHNDTVYIMFNSSSNSQKRTGFRAEYYIKSPVTHLSQFPVGSSDNNVDQTTERPWSGTKHVNGHCHHIWTSSFSGRIPQKSFNPKTVHECNGFMTWLVVAPKPKTQFTHASFKYLVDITQCMEGFISCGNENSCYDPSARCNGSWECPLQGRDELNCGSTQCPIGKYSCDNMNTQQCYEEKDRCNGKGTCTNYKDEMNCDPSKCNQEKGLFLCSNSRCIYEKWRCDGTSDCADSSDENGCGLLLTPRVIVAAVVGSLVCSLLMVVALGCVCKVYRLRQIQLLGAGTGGSCCSHGRHDSPLTRQLAEMFRQRAPPPPYHEAMLTSRPYHEMLRESGNEGQGGTQNEDSRGGSTERGGRPARDRARMFRPPRRRESDAGSSGTVQASQRQSCRHPRVRRQHREVNQQDLSLFTAADRNTGFIEVGSLTLLCSGLGQEESSERHPNANIDPPPYSVTDPSNEESLETREEAGDFSSEDNSEEVSDDADAEVEGMPLRQQRKARRSRSNQVEERRAIDPCSGVPCLEMFQVTRRRDHTLQTNTGQSVHPHLQAAHQRERNQENESSCKIEDETQQASFSLSSTAGLESPLSFERENIGDENIVRLEEESDSDCILLGDEDDKDREEEEEEDDIDDEDPIYKEDSDDSDTACLLSAV</sequence>
<reference evidence="13 14" key="1">
    <citation type="journal article" date="2021" name="Elife">
        <title>Chloroplast acquisition without the gene transfer in kleptoplastic sea slugs, Plakobranchus ocellatus.</title>
        <authorList>
            <person name="Maeda T."/>
            <person name="Takahashi S."/>
            <person name="Yoshida T."/>
            <person name="Shimamura S."/>
            <person name="Takaki Y."/>
            <person name="Nagai Y."/>
            <person name="Toyoda A."/>
            <person name="Suzuki Y."/>
            <person name="Arimoto A."/>
            <person name="Ishii H."/>
            <person name="Satoh N."/>
            <person name="Nishiyama T."/>
            <person name="Hasebe M."/>
            <person name="Maruyama T."/>
            <person name="Minagawa J."/>
            <person name="Obokata J."/>
            <person name="Shigenobu S."/>
        </authorList>
    </citation>
    <scope>NUCLEOTIDE SEQUENCE [LARGE SCALE GENOMIC DNA]</scope>
</reference>
<evidence type="ECO:0000256" key="2">
    <source>
        <dbReference type="ARBA" id="ARBA00022692"/>
    </source>
</evidence>
<dbReference type="PANTHER" id="PTHR22722">
    <property type="entry name" value="LOW-DENSITY LIPOPROTEIN RECEPTOR-RELATED PROTEIN 2-RELATED"/>
    <property type="match status" value="1"/>
</dbReference>
<gene>
    <name evidence="13" type="ORF">ElyMa_003206300</name>
</gene>
<name>A0AAV4J014_9GAST</name>
<evidence type="ECO:0000256" key="8">
    <source>
        <dbReference type="ARBA" id="ARBA00023180"/>
    </source>
</evidence>
<dbReference type="AlphaFoldDB" id="A0AAV4J014"/>
<keyword evidence="4 11" id="KW-1133">Transmembrane helix</keyword>
<dbReference type="InterPro" id="IPR002172">
    <property type="entry name" value="LDrepeatLR_classA_rpt"/>
</dbReference>
<feature type="compositionally biased region" description="Acidic residues" evidence="10">
    <location>
        <begin position="738"/>
        <end position="779"/>
    </location>
</feature>
<keyword evidence="8" id="KW-0325">Glycoprotein</keyword>
<feature type="domain" description="CUB" evidence="12">
    <location>
        <begin position="46"/>
        <end position="164"/>
    </location>
</feature>
<feature type="compositionally biased region" description="Basic and acidic residues" evidence="10">
    <location>
        <begin position="489"/>
        <end position="499"/>
    </location>
</feature>
<dbReference type="EMBL" id="BMAT01006598">
    <property type="protein sequence ID" value="GFS16124.1"/>
    <property type="molecule type" value="Genomic_DNA"/>
</dbReference>
<evidence type="ECO:0000256" key="10">
    <source>
        <dbReference type="SAM" id="MobiDB-lite"/>
    </source>
</evidence>
<dbReference type="PRINTS" id="PR00261">
    <property type="entry name" value="LDLRECEPTOR"/>
</dbReference>
<evidence type="ECO:0000256" key="6">
    <source>
        <dbReference type="ARBA" id="ARBA00023157"/>
    </source>
</evidence>
<dbReference type="PANTHER" id="PTHR22722:SF15">
    <property type="entry name" value="LOW-DENSITY LIPOPROTEIN RECEPTOR-RELATED"/>
    <property type="match status" value="1"/>
</dbReference>
<comment type="caution">
    <text evidence="13">The sequence shown here is derived from an EMBL/GenBank/DDBJ whole genome shotgun (WGS) entry which is preliminary data.</text>
</comment>
<evidence type="ECO:0000259" key="12">
    <source>
        <dbReference type="PROSITE" id="PS01180"/>
    </source>
</evidence>
<evidence type="ECO:0000256" key="3">
    <source>
        <dbReference type="ARBA" id="ARBA00022737"/>
    </source>
</evidence>
<feature type="compositionally biased region" description="Polar residues" evidence="10">
    <location>
        <begin position="511"/>
        <end position="523"/>
    </location>
</feature>
<protein>
    <submittedName>
        <fullName evidence="13">Low-density lipoprotein receptor-related protein 12</fullName>
    </submittedName>
</protein>
<dbReference type="InterPro" id="IPR035914">
    <property type="entry name" value="Sperma_CUB_dom_sf"/>
</dbReference>
<dbReference type="SUPFAM" id="SSF57424">
    <property type="entry name" value="LDL receptor-like module"/>
    <property type="match status" value="1"/>
</dbReference>
<evidence type="ECO:0000313" key="14">
    <source>
        <dbReference type="Proteomes" id="UP000762676"/>
    </source>
</evidence>
<feature type="compositionally biased region" description="Polar residues" evidence="10">
    <location>
        <begin position="705"/>
        <end position="716"/>
    </location>
</feature>
<comment type="subcellular location">
    <subcellularLocation>
        <location evidence="1">Membrane</location>
        <topology evidence="1">Single-pass membrane protein</topology>
    </subcellularLocation>
</comment>
<feature type="compositionally biased region" description="Acidic residues" evidence="10">
    <location>
        <begin position="607"/>
        <end position="623"/>
    </location>
</feature>
<dbReference type="GO" id="GO:0043235">
    <property type="term" value="C:receptor complex"/>
    <property type="evidence" value="ECO:0007669"/>
    <property type="project" value="TreeGrafter"/>
</dbReference>
<proteinExistence type="predicted"/>
<feature type="transmembrane region" description="Helical" evidence="11">
    <location>
        <begin position="383"/>
        <end position="406"/>
    </location>
</feature>
<dbReference type="CDD" id="cd00041">
    <property type="entry name" value="CUB"/>
    <property type="match status" value="1"/>
</dbReference>